<protein>
    <submittedName>
        <fullName evidence="2">Uncharacterized protein</fullName>
    </submittedName>
</protein>
<feature type="compositionally biased region" description="Basic residues" evidence="1">
    <location>
        <begin position="16"/>
        <end position="30"/>
    </location>
</feature>
<gene>
    <name evidence="2" type="ORF">SCHPADRAFT_629441</name>
</gene>
<dbReference type="Proteomes" id="UP000053477">
    <property type="component" value="Unassembled WGS sequence"/>
</dbReference>
<sequence>MGVGRVSSSVFSHHVPIQHHPKASHSRSRTRPIPPETEDEHDVVKGSSRGRETIGTAPNPATQQRIAGYDPAWRQELLPSTFSFLLRSSVVLVFGIRQVLLAVTQQHAHARSLIFDLDLGVSVDSVGFDSSASASWSQLGPRRGSGFGILDGWWKCWWLQLVKDSVRSSILDAGEAGRITQTARRRRKSLGKTNAPSSSSRFDTARPLPPSTL</sequence>
<dbReference type="InParanoid" id="A0A0H2R8Z2"/>
<feature type="region of interest" description="Disordered" evidence="1">
    <location>
        <begin position="182"/>
        <end position="213"/>
    </location>
</feature>
<feature type="compositionally biased region" description="Polar residues" evidence="1">
    <location>
        <begin position="191"/>
        <end position="202"/>
    </location>
</feature>
<dbReference type="AlphaFoldDB" id="A0A0H2R8Z2"/>
<keyword evidence="3" id="KW-1185">Reference proteome</keyword>
<name>A0A0H2R8Z2_9AGAM</name>
<dbReference type="EMBL" id="KQ086116">
    <property type="protein sequence ID" value="KLO07872.1"/>
    <property type="molecule type" value="Genomic_DNA"/>
</dbReference>
<proteinExistence type="predicted"/>
<accession>A0A0H2R8Z2</accession>
<evidence type="ECO:0000313" key="2">
    <source>
        <dbReference type="EMBL" id="KLO07872.1"/>
    </source>
</evidence>
<reference evidence="2 3" key="1">
    <citation type="submission" date="2015-04" db="EMBL/GenBank/DDBJ databases">
        <title>Complete genome sequence of Schizopora paradoxa KUC8140, a cosmopolitan wood degrader in East Asia.</title>
        <authorList>
            <consortium name="DOE Joint Genome Institute"/>
            <person name="Min B."/>
            <person name="Park H."/>
            <person name="Jang Y."/>
            <person name="Kim J.-J."/>
            <person name="Kim K.H."/>
            <person name="Pangilinan J."/>
            <person name="Lipzen A."/>
            <person name="Riley R."/>
            <person name="Grigoriev I.V."/>
            <person name="Spatafora J.W."/>
            <person name="Choi I.-G."/>
        </authorList>
    </citation>
    <scope>NUCLEOTIDE SEQUENCE [LARGE SCALE GENOMIC DNA]</scope>
    <source>
        <strain evidence="2 3">KUC8140</strain>
    </source>
</reference>
<evidence type="ECO:0000313" key="3">
    <source>
        <dbReference type="Proteomes" id="UP000053477"/>
    </source>
</evidence>
<feature type="compositionally biased region" description="Polar residues" evidence="1">
    <location>
        <begin position="1"/>
        <end position="11"/>
    </location>
</feature>
<evidence type="ECO:0000256" key="1">
    <source>
        <dbReference type="SAM" id="MobiDB-lite"/>
    </source>
</evidence>
<organism evidence="2 3">
    <name type="scientific">Schizopora paradoxa</name>
    <dbReference type="NCBI Taxonomy" id="27342"/>
    <lineage>
        <taxon>Eukaryota</taxon>
        <taxon>Fungi</taxon>
        <taxon>Dikarya</taxon>
        <taxon>Basidiomycota</taxon>
        <taxon>Agaricomycotina</taxon>
        <taxon>Agaricomycetes</taxon>
        <taxon>Hymenochaetales</taxon>
        <taxon>Schizoporaceae</taxon>
        <taxon>Schizopora</taxon>
    </lineage>
</organism>
<feature type="region of interest" description="Disordered" evidence="1">
    <location>
        <begin position="1"/>
        <end position="63"/>
    </location>
</feature>